<accession>A0A2M4CCF8</accession>
<sequence length="79" mass="9274">MLLLIRHFSLPKVYFFSLLSQLFLLFVRVLAESGSPPTTAFQPRFPCKYVRQTGFVQQKKSAEREEKPNTRTHTQLLIF</sequence>
<reference evidence="2" key="1">
    <citation type="submission" date="2018-01" db="EMBL/GenBank/DDBJ databases">
        <title>An insight into the sialome of Amazonian anophelines.</title>
        <authorList>
            <person name="Ribeiro J.M."/>
            <person name="Scarpassa V."/>
            <person name="Calvo E."/>
        </authorList>
    </citation>
    <scope>NUCLEOTIDE SEQUENCE</scope>
    <source>
        <tissue evidence="2">Salivary glands</tissue>
    </source>
</reference>
<organism evidence="2">
    <name type="scientific">Anopheles marajoara</name>
    <dbReference type="NCBI Taxonomy" id="58244"/>
    <lineage>
        <taxon>Eukaryota</taxon>
        <taxon>Metazoa</taxon>
        <taxon>Ecdysozoa</taxon>
        <taxon>Arthropoda</taxon>
        <taxon>Hexapoda</taxon>
        <taxon>Insecta</taxon>
        <taxon>Pterygota</taxon>
        <taxon>Neoptera</taxon>
        <taxon>Endopterygota</taxon>
        <taxon>Diptera</taxon>
        <taxon>Nematocera</taxon>
        <taxon>Culicoidea</taxon>
        <taxon>Culicidae</taxon>
        <taxon>Anophelinae</taxon>
        <taxon>Anopheles</taxon>
    </lineage>
</organism>
<feature type="signal peptide" evidence="1">
    <location>
        <begin position="1"/>
        <end position="31"/>
    </location>
</feature>
<dbReference type="AlphaFoldDB" id="A0A2M4CCF8"/>
<name>A0A2M4CCF8_9DIPT</name>
<protein>
    <submittedName>
        <fullName evidence="2">Putative secreted protein</fullName>
    </submittedName>
</protein>
<feature type="chain" id="PRO_5014876059" evidence="1">
    <location>
        <begin position="32"/>
        <end position="79"/>
    </location>
</feature>
<dbReference type="EMBL" id="GGFJ01013680">
    <property type="protein sequence ID" value="MBW62821.1"/>
    <property type="molecule type" value="Transcribed_RNA"/>
</dbReference>
<evidence type="ECO:0000256" key="1">
    <source>
        <dbReference type="SAM" id="SignalP"/>
    </source>
</evidence>
<proteinExistence type="predicted"/>
<evidence type="ECO:0000313" key="2">
    <source>
        <dbReference type="EMBL" id="MBW62821.1"/>
    </source>
</evidence>
<keyword evidence="1" id="KW-0732">Signal</keyword>